<dbReference type="SUPFAM" id="SSF81338">
    <property type="entry name" value="Aquaporin-like"/>
    <property type="match status" value="1"/>
</dbReference>
<dbReference type="InterPro" id="IPR023271">
    <property type="entry name" value="Aquaporin-like"/>
</dbReference>
<sequence length="224" mass="22869">MTPMKRLLAECLGTFILVFAGTSAIVVNHTTGSVIGHAGIALVFGLVVLAMIHTFGDVSGAHLNPAVTLGFAAARRFPLNEVPGYLLAQFGGAITASMAVKLLFPQSITLGATLPSGGWQQSFILEAILTFILMLVILSVSTGAKEKGITAGIAIGGVVALEAMFAGPICGASMNPARSLGPALVSGHLDSLWIYLTATVLGALAAVPICIGIREPGCCDGKCH</sequence>
<feature type="transmembrane region" description="Helical" evidence="7">
    <location>
        <begin position="34"/>
        <end position="52"/>
    </location>
</feature>
<evidence type="ECO:0000256" key="6">
    <source>
        <dbReference type="RuleBase" id="RU000477"/>
    </source>
</evidence>
<dbReference type="InterPro" id="IPR034294">
    <property type="entry name" value="Aquaporin_transptr"/>
</dbReference>
<keyword evidence="3 6" id="KW-0812">Transmembrane</keyword>
<evidence type="ECO:0000313" key="8">
    <source>
        <dbReference type="EMBL" id="QUE53305.1"/>
    </source>
</evidence>
<dbReference type="Gene3D" id="1.20.1080.10">
    <property type="entry name" value="Glycerol uptake facilitator protein"/>
    <property type="match status" value="1"/>
</dbReference>
<comment type="subcellular location">
    <subcellularLocation>
        <location evidence="1">Membrane</location>
        <topology evidence="1">Multi-pass membrane protein</topology>
    </subcellularLocation>
</comment>
<dbReference type="InterPro" id="IPR022357">
    <property type="entry name" value="MIP_CS"/>
</dbReference>
<dbReference type="AlphaFoldDB" id="A0A975PH66"/>
<comment type="similarity">
    <text evidence="6">Belongs to the MIP/aquaporin (TC 1.A.8) family.</text>
</comment>
<organism evidence="8 9">
    <name type="scientific">Luteolibacter ambystomatis</name>
    <dbReference type="NCBI Taxonomy" id="2824561"/>
    <lineage>
        <taxon>Bacteria</taxon>
        <taxon>Pseudomonadati</taxon>
        <taxon>Verrucomicrobiota</taxon>
        <taxon>Verrucomicrobiia</taxon>
        <taxon>Verrucomicrobiales</taxon>
        <taxon>Verrucomicrobiaceae</taxon>
        <taxon>Luteolibacter</taxon>
    </lineage>
</organism>
<dbReference type="GO" id="GO:0016020">
    <property type="term" value="C:membrane"/>
    <property type="evidence" value="ECO:0007669"/>
    <property type="project" value="UniProtKB-SubCell"/>
</dbReference>
<protein>
    <submittedName>
        <fullName evidence="8">Aquaporin</fullName>
    </submittedName>
</protein>
<keyword evidence="2 6" id="KW-0813">Transport</keyword>
<feature type="transmembrane region" description="Helical" evidence="7">
    <location>
        <begin position="151"/>
        <end position="174"/>
    </location>
</feature>
<dbReference type="PANTHER" id="PTHR45724:SF13">
    <property type="entry name" value="AQUAPORIN NIP1-1-RELATED"/>
    <property type="match status" value="1"/>
</dbReference>
<keyword evidence="9" id="KW-1185">Reference proteome</keyword>
<dbReference type="Proteomes" id="UP000676169">
    <property type="component" value="Chromosome"/>
</dbReference>
<dbReference type="KEGG" id="lamb:KBB96_10660"/>
<feature type="transmembrane region" description="Helical" evidence="7">
    <location>
        <begin position="124"/>
        <end position="144"/>
    </location>
</feature>
<dbReference type="GO" id="GO:0015267">
    <property type="term" value="F:channel activity"/>
    <property type="evidence" value="ECO:0007669"/>
    <property type="project" value="InterPro"/>
</dbReference>
<evidence type="ECO:0000256" key="2">
    <source>
        <dbReference type="ARBA" id="ARBA00022448"/>
    </source>
</evidence>
<proteinExistence type="inferred from homology"/>
<evidence type="ECO:0000256" key="4">
    <source>
        <dbReference type="ARBA" id="ARBA00022989"/>
    </source>
</evidence>
<accession>A0A975PH66</accession>
<keyword evidence="5 7" id="KW-0472">Membrane</keyword>
<evidence type="ECO:0000256" key="3">
    <source>
        <dbReference type="ARBA" id="ARBA00022692"/>
    </source>
</evidence>
<evidence type="ECO:0000256" key="5">
    <source>
        <dbReference type="ARBA" id="ARBA00023136"/>
    </source>
</evidence>
<evidence type="ECO:0000313" key="9">
    <source>
        <dbReference type="Proteomes" id="UP000676169"/>
    </source>
</evidence>
<dbReference type="PANTHER" id="PTHR45724">
    <property type="entry name" value="AQUAPORIN NIP2-1"/>
    <property type="match status" value="1"/>
</dbReference>
<dbReference type="Pfam" id="PF00230">
    <property type="entry name" value="MIP"/>
    <property type="match status" value="1"/>
</dbReference>
<keyword evidence="4 7" id="KW-1133">Transmembrane helix</keyword>
<gene>
    <name evidence="8" type="ORF">KBB96_10660</name>
</gene>
<feature type="transmembrane region" description="Helical" evidence="7">
    <location>
        <begin position="85"/>
        <end position="104"/>
    </location>
</feature>
<evidence type="ECO:0000256" key="7">
    <source>
        <dbReference type="SAM" id="Phobius"/>
    </source>
</evidence>
<name>A0A975PH66_9BACT</name>
<reference evidence="8" key="1">
    <citation type="submission" date="2021-04" db="EMBL/GenBank/DDBJ databases">
        <title>Luteolibacter sp. 32A isolated from the skin of an Anderson's salamander (Ambystoma andersonii).</title>
        <authorList>
            <person name="Spergser J."/>
            <person name="Busse H.-J."/>
        </authorList>
    </citation>
    <scope>NUCLEOTIDE SEQUENCE</scope>
    <source>
        <strain evidence="8">32A</strain>
    </source>
</reference>
<feature type="transmembrane region" description="Helical" evidence="7">
    <location>
        <begin position="194"/>
        <end position="213"/>
    </location>
</feature>
<dbReference type="PROSITE" id="PS00221">
    <property type="entry name" value="MIP"/>
    <property type="match status" value="1"/>
</dbReference>
<dbReference type="InterPro" id="IPR000425">
    <property type="entry name" value="MIP"/>
</dbReference>
<dbReference type="PRINTS" id="PR00783">
    <property type="entry name" value="MINTRINSICP"/>
</dbReference>
<dbReference type="EMBL" id="CP073100">
    <property type="protein sequence ID" value="QUE53305.1"/>
    <property type="molecule type" value="Genomic_DNA"/>
</dbReference>
<evidence type="ECO:0000256" key="1">
    <source>
        <dbReference type="ARBA" id="ARBA00004141"/>
    </source>
</evidence>